<protein>
    <submittedName>
        <fullName evidence="1">Uncharacterized protein</fullName>
    </submittedName>
</protein>
<evidence type="ECO:0000313" key="1">
    <source>
        <dbReference type="EMBL" id="KKN32401.1"/>
    </source>
</evidence>
<proteinExistence type="predicted"/>
<dbReference type="EMBL" id="LAZR01002255">
    <property type="protein sequence ID" value="KKN32401.1"/>
    <property type="molecule type" value="Genomic_DNA"/>
</dbReference>
<dbReference type="AlphaFoldDB" id="A0A0F9S5P6"/>
<organism evidence="1">
    <name type="scientific">marine sediment metagenome</name>
    <dbReference type="NCBI Taxonomy" id="412755"/>
    <lineage>
        <taxon>unclassified sequences</taxon>
        <taxon>metagenomes</taxon>
        <taxon>ecological metagenomes</taxon>
    </lineage>
</organism>
<accession>A0A0F9S5P6</accession>
<gene>
    <name evidence="1" type="ORF">LCGC14_0814190</name>
</gene>
<name>A0A0F9S5P6_9ZZZZ</name>
<reference evidence="1" key="1">
    <citation type="journal article" date="2015" name="Nature">
        <title>Complex archaea that bridge the gap between prokaryotes and eukaryotes.</title>
        <authorList>
            <person name="Spang A."/>
            <person name="Saw J.H."/>
            <person name="Jorgensen S.L."/>
            <person name="Zaremba-Niedzwiedzka K."/>
            <person name="Martijn J."/>
            <person name="Lind A.E."/>
            <person name="van Eijk R."/>
            <person name="Schleper C."/>
            <person name="Guy L."/>
            <person name="Ettema T.J."/>
        </authorList>
    </citation>
    <scope>NUCLEOTIDE SEQUENCE</scope>
</reference>
<comment type="caution">
    <text evidence="1">The sequence shown here is derived from an EMBL/GenBank/DDBJ whole genome shotgun (WGS) entry which is preliminary data.</text>
</comment>
<sequence>MKLEDIKLEDLGKYALPYYLEVSKWDIVSKLQPLFENGTLFLREDGKIDHVRKPIWHPPWAFIQHMGKDCFLYHKIYFTHWKRIHSECQKCWKVVCEPRTLDELFQLYHVQRKLNYPSKCGAEVSRENSSKKYGGYFYCNRLDEGQKRYEEVKGLLPDMPVILKRACTEYEQELGDSKDWEITPEQEEEEWILRDSFVNNVVDYSQARHLIAHLHKFWIHTAYQMGDETYLNYTGGNKLFPDLRTYHNG</sequence>